<dbReference type="Gene3D" id="1.25.40.10">
    <property type="entry name" value="Tetratricopeptide repeat domain"/>
    <property type="match status" value="1"/>
</dbReference>
<dbReference type="InterPro" id="IPR019734">
    <property type="entry name" value="TPR_rpt"/>
</dbReference>
<protein>
    <submittedName>
        <fullName evidence="4">Uncharacterized protein</fullName>
    </submittedName>
</protein>
<dbReference type="Pfam" id="PF07719">
    <property type="entry name" value="TPR_2"/>
    <property type="match status" value="1"/>
</dbReference>
<dbReference type="InterPro" id="IPR013105">
    <property type="entry name" value="TPR_2"/>
</dbReference>
<dbReference type="STRING" id="1605367.AFM12_17990"/>
<dbReference type="PROSITE" id="PS50005">
    <property type="entry name" value="TPR"/>
    <property type="match status" value="1"/>
</dbReference>
<keyword evidence="1" id="KW-0677">Repeat</keyword>
<evidence type="ECO:0000313" key="4">
    <source>
        <dbReference type="EMBL" id="KPM46676.1"/>
    </source>
</evidence>
<proteinExistence type="predicted"/>
<sequence length="368" mass="41524">MKTKITRAFLILALFGFGISAAFSQIWYLPDNVQPAKVAQTVGVTEIMISYSRPAVNKRTVWGDLVPFGLMNNPFPEGEKRPWVAGGNEATSISFSDDVKIEGKNLAAGTYGLYMIIHEDQKATVIFNKNHTAWDTFFYDESQDVLRVEVTTKKVEHKEFLTYEFIDLDRTSTTAALSWSDKLIPFKIEVDVDAVVMAKIEEELKTVRGFSRETWEDAAWYASLRAGNHDKALEWIEVPISGNRRFAKKTFRSLFLKSRILEAKGDSTKALAVIEEIIPIADNSELNQLGYEMLRRGDTAKAVEIFELNANKHPDDPNVHDSLGEGYMNNGQKEKAIKSFKKSLSMNPPDNVKENSIKLLKELGVDMK</sequence>
<dbReference type="EMBL" id="LGTQ01000015">
    <property type="protein sequence ID" value="KPM46676.1"/>
    <property type="molecule type" value="Genomic_DNA"/>
</dbReference>
<dbReference type="SMART" id="SM00028">
    <property type="entry name" value="TPR"/>
    <property type="match status" value="2"/>
</dbReference>
<reference evidence="4 5" key="1">
    <citation type="submission" date="2015-07" db="EMBL/GenBank/DDBJ databases">
        <title>The draft genome sequence of Leadbetterella sp. JN14-9.</title>
        <authorList>
            <person name="Liu Y."/>
            <person name="Du J."/>
            <person name="Shao Z."/>
        </authorList>
    </citation>
    <scope>NUCLEOTIDE SEQUENCE [LARGE SCALE GENOMIC DNA]</scope>
    <source>
        <strain evidence="4 5">JN14-9</strain>
    </source>
</reference>
<comment type="caution">
    <text evidence="4">The sequence shown here is derived from an EMBL/GenBank/DDBJ whole genome shotgun (WGS) entry which is preliminary data.</text>
</comment>
<evidence type="ECO:0000313" key="5">
    <source>
        <dbReference type="Proteomes" id="UP000050454"/>
    </source>
</evidence>
<keyword evidence="2 3" id="KW-0802">TPR repeat</keyword>
<evidence type="ECO:0000256" key="3">
    <source>
        <dbReference type="PROSITE-ProRule" id="PRU00339"/>
    </source>
</evidence>
<evidence type="ECO:0000256" key="2">
    <source>
        <dbReference type="ARBA" id="ARBA00022803"/>
    </source>
</evidence>
<dbReference type="OrthoDB" id="195456at2"/>
<name>A0A0N8H986_9BACT</name>
<organism evidence="4 5">
    <name type="scientific">Jiulongibacter sediminis</name>
    <dbReference type="NCBI Taxonomy" id="1605367"/>
    <lineage>
        <taxon>Bacteria</taxon>
        <taxon>Pseudomonadati</taxon>
        <taxon>Bacteroidota</taxon>
        <taxon>Cytophagia</taxon>
        <taxon>Cytophagales</taxon>
        <taxon>Leadbetterellaceae</taxon>
        <taxon>Jiulongibacter</taxon>
    </lineage>
</organism>
<dbReference type="InterPro" id="IPR011990">
    <property type="entry name" value="TPR-like_helical_dom_sf"/>
</dbReference>
<feature type="repeat" description="TPR" evidence="3">
    <location>
        <begin position="317"/>
        <end position="350"/>
    </location>
</feature>
<dbReference type="InterPro" id="IPR021314">
    <property type="entry name" value="DUF2911"/>
</dbReference>
<accession>A0A0N8H986</accession>
<dbReference type="Pfam" id="PF11138">
    <property type="entry name" value="DUF2911"/>
    <property type="match status" value="1"/>
</dbReference>
<dbReference type="Proteomes" id="UP000050454">
    <property type="component" value="Unassembled WGS sequence"/>
</dbReference>
<gene>
    <name evidence="4" type="ORF">AFM12_17990</name>
</gene>
<dbReference type="AlphaFoldDB" id="A0A0N8H986"/>
<keyword evidence="5" id="KW-1185">Reference proteome</keyword>
<dbReference type="RefSeq" id="WP_055151352.1">
    <property type="nucleotide sequence ID" value="NZ_JXSZ01000015.1"/>
</dbReference>
<evidence type="ECO:0000256" key="1">
    <source>
        <dbReference type="ARBA" id="ARBA00022737"/>
    </source>
</evidence>
<dbReference type="SUPFAM" id="SSF48452">
    <property type="entry name" value="TPR-like"/>
    <property type="match status" value="1"/>
</dbReference>